<dbReference type="KEGG" id="vqi:CCZ37_16580"/>
<evidence type="ECO:0000313" key="2">
    <source>
        <dbReference type="Proteomes" id="UP000215148"/>
    </source>
</evidence>
<sequence>MEKLLNKFGYYKRKPKSNITPVITYREPESPEKNTQRLKEIVAEGNNWFRARTQNSNAKTGVFFSIVLLIEHKLSHLLTCIDPDIKESMLGKKIDTLKSFINIYEFEDKAEKKEFRELLPPLHEVKNIRNKLAHDLMKSSIEFKELPRTLAYVRKRDKDFVNNVLGKIEDDGEKSCVLLAKFGFMFSVELAHVAMTVEL</sequence>
<evidence type="ECO:0000313" key="1">
    <source>
        <dbReference type="EMBL" id="ASU24127.1"/>
    </source>
</evidence>
<name>A0A223N2Q9_9VIBR</name>
<dbReference type="RefSeq" id="WP_094501605.1">
    <property type="nucleotide sequence ID" value="NZ_CAWNHI010000002.1"/>
</dbReference>
<dbReference type="Proteomes" id="UP000215148">
    <property type="component" value="Chromosome 2"/>
</dbReference>
<protein>
    <submittedName>
        <fullName evidence="1">Uncharacterized protein</fullName>
    </submittedName>
</protein>
<gene>
    <name evidence="1" type="ORF">CCZ37_16580</name>
</gene>
<reference evidence="1 2" key="1">
    <citation type="submission" date="2017-08" db="EMBL/GenBank/DDBJ databases">
        <title>The Vibrio qinghaiensis sp.-Q67 is a luminous bacteria isolated firstly from Qinghai lake, Qinghai province, China, which has been proved to be very sensitive to detect environmental and food pollutants. Therefore, complete genome analysis of V. qinghaiensis sp.-Q67 highlights the potential application of this strain on detection of hazards in the contaminated environments.</title>
        <authorList>
            <person name="Gong L."/>
        </authorList>
    </citation>
    <scope>NUCLEOTIDE SEQUENCE [LARGE SCALE GENOMIC DNA]</scope>
    <source>
        <strain evidence="1 2">Q67</strain>
    </source>
</reference>
<dbReference type="EMBL" id="CP022742">
    <property type="protein sequence ID" value="ASU24127.1"/>
    <property type="molecule type" value="Genomic_DNA"/>
</dbReference>
<dbReference type="AlphaFoldDB" id="A0A223N2Q9"/>
<proteinExistence type="predicted"/>
<keyword evidence="2" id="KW-1185">Reference proteome</keyword>
<accession>A0A223N2Q9</accession>
<organism evidence="1 2">
    <name type="scientific">Vibrio qinghaiensis</name>
    <dbReference type="NCBI Taxonomy" id="2025808"/>
    <lineage>
        <taxon>Bacteria</taxon>
        <taxon>Pseudomonadati</taxon>
        <taxon>Pseudomonadota</taxon>
        <taxon>Gammaproteobacteria</taxon>
        <taxon>Vibrionales</taxon>
        <taxon>Vibrionaceae</taxon>
        <taxon>Vibrio</taxon>
    </lineage>
</organism>